<gene>
    <name evidence="4" type="ORF">CK203_045438</name>
</gene>
<feature type="domain" description="RING-type" evidence="3">
    <location>
        <begin position="257"/>
        <end position="312"/>
    </location>
</feature>
<organism evidence="4 5">
    <name type="scientific">Vitis vinifera</name>
    <name type="common">Grape</name>
    <dbReference type="NCBI Taxonomy" id="29760"/>
    <lineage>
        <taxon>Eukaryota</taxon>
        <taxon>Viridiplantae</taxon>
        <taxon>Streptophyta</taxon>
        <taxon>Embryophyta</taxon>
        <taxon>Tracheophyta</taxon>
        <taxon>Spermatophyta</taxon>
        <taxon>Magnoliopsida</taxon>
        <taxon>eudicotyledons</taxon>
        <taxon>Gunneridae</taxon>
        <taxon>Pentapetalae</taxon>
        <taxon>rosids</taxon>
        <taxon>Vitales</taxon>
        <taxon>Vitaceae</taxon>
        <taxon>Viteae</taxon>
        <taxon>Vitis</taxon>
    </lineage>
</organism>
<evidence type="ECO:0000259" key="3">
    <source>
        <dbReference type="PROSITE" id="PS50089"/>
    </source>
</evidence>
<keyword evidence="1" id="KW-0479">Metal-binding</keyword>
<dbReference type="PROSITE" id="PS50089">
    <property type="entry name" value="ZF_RING_2"/>
    <property type="match status" value="1"/>
</dbReference>
<name>A0A438HY44_VITVI</name>
<dbReference type="Proteomes" id="UP000288805">
    <property type="component" value="Unassembled WGS sequence"/>
</dbReference>
<dbReference type="PANTHER" id="PTHR31150">
    <property type="entry name" value="EXPRESSED PROTEIN"/>
    <property type="match status" value="1"/>
</dbReference>
<keyword evidence="1" id="KW-0863">Zinc-finger</keyword>
<dbReference type="CDD" id="cd16448">
    <property type="entry name" value="RING-H2"/>
    <property type="match status" value="1"/>
</dbReference>
<proteinExistence type="predicted"/>
<accession>A0A438HY44</accession>
<evidence type="ECO:0000313" key="4">
    <source>
        <dbReference type="EMBL" id="RVW89365.1"/>
    </source>
</evidence>
<feature type="region of interest" description="Disordered" evidence="2">
    <location>
        <begin position="112"/>
        <end position="146"/>
    </location>
</feature>
<dbReference type="EMBL" id="QGNW01000165">
    <property type="protein sequence ID" value="RVW89365.1"/>
    <property type="molecule type" value="Genomic_DNA"/>
</dbReference>
<dbReference type="GO" id="GO:0008270">
    <property type="term" value="F:zinc ion binding"/>
    <property type="evidence" value="ECO:0007669"/>
    <property type="project" value="UniProtKB-KW"/>
</dbReference>
<evidence type="ECO:0000256" key="2">
    <source>
        <dbReference type="SAM" id="MobiDB-lite"/>
    </source>
</evidence>
<sequence length="317" mass="34024">MSLLGQELKASHIPTPAPCPLELVQLFPPNEVIAAQATEGGLFPKRIGVQSASNLGRTQDRCPVQSTKDLLGPAFTAGQGITVAKGNGLPCQVIPVAQGNVLSQTTNVFDAPSRKRSAVQTPQAAPYVPRRKTRPQPSIRPSIPFPVPMPRPLISPSIPLRARLPQPSTNPFVPSSAAPHVKWQAGLCFKTSELRQAQIPTVGSLSRGLWSNSTCYHFVLGLMTMTEMWMTVIQAIIAKGLFFAGFDGSPELSGLKCLICKRDVSYAPEGHIFQPAIPPAVAVLPCGHIFHDHCLQLITPKDQSKDPPCIPCAIGET</sequence>
<dbReference type="InterPro" id="IPR013083">
    <property type="entry name" value="Znf_RING/FYVE/PHD"/>
</dbReference>
<protein>
    <recommendedName>
        <fullName evidence="3">RING-type domain-containing protein</fullName>
    </recommendedName>
</protein>
<comment type="caution">
    <text evidence="4">The sequence shown here is derived from an EMBL/GenBank/DDBJ whole genome shotgun (WGS) entry which is preliminary data.</text>
</comment>
<dbReference type="SUPFAM" id="SSF57850">
    <property type="entry name" value="RING/U-box"/>
    <property type="match status" value="1"/>
</dbReference>
<dbReference type="PANTHER" id="PTHR31150:SF19">
    <property type="entry name" value="RING-TYPE DOMAIN-CONTAINING PROTEIN"/>
    <property type="match status" value="1"/>
</dbReference>
<reference evidence="4 5" key="1">
    <citation type="journal article" date="2018" name="PLoS Genet.">
        <title>Population sequencing reveals clonal diversity and ancestral inbreeding in the grapevine cultivar Chardonnay.</title>
        <authorList>
            <person name="Roach M.J."/>
            <person name="Johnson D.L."/>
            <person name="Bohlmann J."/>
            <person name="van Vuuren H.J."/>
            <person name="Jones S.J."/>
            <person name="Pretorius I.S."/>
            <person name="Schmidt S.A."/>
            <person name="Borneman A.R."/>
        </authorList>
    </citation>
    <scope>NUCLEOTIDE SEQUENCE [LARGE SCALE GENOMIC DNA]</scope>
    <source>
        <strain evidence="5">cv. Chardonnay</strain>
        <tissue evidence="4">Leaf</tissue>
    </source>
</reference>
<dbReference type="AlphaFoldDB" id="A0A438HY44"/>
<keyword evidence="1" id="KW-0862">Zinc</keyword>
<evidence type="ECO:0000256" key="1">
    <source>
        <dbReference type="PROSITE-ProRule" id="PRU00175"/>
    </source>
</evidence>
<dbReference type="InterPro" id="IPR001841">
    <property type="entry name" value="Znf_RING"/>
</dbReference>
<evidence type="ECO:0000313" key="5">
    <source>
        <dbReference type="Proteomes" id="UP000288805"/>
    </source>
</evidence>
<dbReference type="Gene3D" id="3.30.40.10">
    <property type="entry name" value="Zinc/RING finger domain, C3HC4 (zinc finger)"/>
    <property type="match status" value="1"/>
</dbReference>